<reference evidence="9" key="3">
    <citation type="submission" date="2025-08" db="UniProtKB">
        <authorList>
            <consortium name="RefSeq"/>
        </authorList>
    </citation>
    <scope>IDENTIFICATION</scope>
    <source>
        <strain evidence="9">NI907</strain>
    </source>
</reference>
<dbReference type="GO" id="GO:0070628">
    <property type="term" value="F:proteasome binding"/>
    <property type="evidence" value="ECO:0007669"/>
    <property type="project" value="TreeGrafter"/>
</dbReference>
<comment type="subcellular location">
    <subcellularLocation>
        <location evidence="2">Cytoplasm</location>
    </subcellularLocation>
    <subcellularLocation>
        <location evidence="1">Nucleus</location>
    </subcellularLocation>
</comment>
<dbReference type="GO" id="GO:0061133">
    <property type="term" value="F:endopeptidase activator activity"/>
    <property type="evidence" value="ECO:0007669"/>
    <property type="project" value="TreeGrafter"/>
</dbReference>
<dbReference type="GO" id="GO:0005634">
    <property type="term" value="C:nucleus"/>
    <property type="evidence" value="ECO:0007669"/>
    <property type="project" value="UniProtKB-SubCell"/>
</dbReference>
<evidence type="ECO:0000256" key="4">
    <source>
        <dbReference type="ARBA" id="ARBA00022942"/>
    </source>
</evidence>
<dbReference type="PANTHER" id="PTHR12225:SF0">
    <property type="entry name" value="PROTEASOMAL UBIQUITIN RECEPTOR ADRM1"/>
    <property type="match status" value="1"/>
</dbReference>
<keyword evidence="5" id="KW-0539">Nucleus</keyword>
<evidence type="ECO:0000256" key="2">
    <source>
        <dbReference type="ARBA" id="ARBA00004496"/>
    </source>
</evidence>
<feature type="region of interest" description="Disordered" evidence="6">
    <location>
        <begin position="136"/>
        <end position="213"/>
    </location>
</feature>
<dbReference type="InterPro" id="IPR006773">
    <property type="entry name" value="Rpn13/ADRM1"/>
</dbReference>
<sequence>MSINPLITFKAGRCEVDTDSKPAKVKCLPEPGYIYLYSDDGLINFCWRPRSQAIDDEPPLSLVMVPGDGRFVPYQPDDQPSGKTNGRILVLKFLSSSTRHLFWMQSKPQSTNGDPAWFSPRDRKITDLVDQLLSGEEVDVQHELAEARSSNRRDDDDDDDETMEDADGQGRSGQRHQSASGGAGADATGGDVRREGEDSREGGADGARARGGATDAATIVQNLLDSLASSSGGGSQQQQQQSQAQGKVYPLLSDLLETSTTIPVIDAADETYIDNLLDLLPATIVVMAADDEFDGEANPPAAAAAKASMSLHEKKALLKQVLRSPQFHQSLASLSMALRDGGLPTIAEALGVKVENGGLVRGGSVPLGGGEAVEAFVEGMKKEVLDKKR</sequence>
<dbReference type="Proteomes" id="UP000515153">
    <property type="component" value="Unplaced"/>
</dbReference>
<feature type="compositionally biased region" description="Basic and acidic residues" evidence="6">
    <location>
        <begin position="191"/>
        <end position="203"/>
    </location>
</feature>
<dbReference type="KEGG" id="pgri:PgNI_04894"/>
<dbReference type="RefSeq" id="XP_030983641.1">
    <property type="nucleotide sequence ID" value="XM_031124935.1"/>
</dbReference>
<dbReference type="InterPro" id="IPR038633">
    <property type="entry name" value="Rpn13/ADRM1_Pru_sf"/>
</dbReference>
<dbReference type="PROSITE" id="PS51917">
    <property type="entry name" value="PRU"/>
    <property type="match status" value="1"/>
</dbReference>
<dbReference type="AlphaFoldDB" id="A0A6P8B8W4"/>
<keyword evidence="4" id="KW-0647">Proteasome</keyword>
<reference evidence="9" key="2">
    <citation type="submission" date="2019-10" db="EMBL/GenBank/DDBJ databases">
        <authorList>
            <consortium name="NCBI Genome Project"/>
        </authorList>
    </citation>
    <scope>NUCLEOTIDE SEQUENCE</scope>
    <source>
        <strain evidence="9">NI907</strain>
    </source>
</reference>
<dbReference type="GO" id="GO:0005737">
    <property type="term" value="C:cytoplasm"/>
    <property type="evidence" value="ECO:0007669"/>
    <property type="project" value="UniProtKB-SubCell"/>
</dbReference>
<dbReference type="Gene3D" id="2.30.29.70">
    <property type="entry name" value="Proteasomal ubiquitin receptor Rpn13/ADRM1"/>
    <property type="match status" value="1"/>
</dbReference>
<protein>
    <recommendedName>
        <fullName evidence="7">Pru domain-containing protein</fullName>
    </recommendedName>
</protein>
<dbReference type="Gene3D" id="1.10.2020.20">
    <property type="match status" value="1"/>
</dbReference>
<feature type="compositionally biased region" description="Acidic residues" evidence="6">
    <location>
        <begin position="155"/>
        <end position="167"/>
    </location>
</feature>
<evidence type="ECO:0000259" key="7">
    <source>
        <dbReference type="PROSITE" id="PS51917"/>
    </source>
</evidence>
<feature type="compositionally biased region" description="Basic and acidic residues" evidence="6">
    <location>
        <begin position="139"/>
        <end position="154"/>
    </location>
</feature>
<accession>A0A6P8B8W4</accession>
<dbReference type="GO" id="GO:0008541">
    <property type="term" value="C:proteasome regulatory particle, lid subcomplex"/>
    <property type="evidence" value="ECO:0007669"/>
    <property type="project" value="TreeGrafter"/>
</dbReference>
<evidence type="ECO:0000256" key="5">
    <source>
        <dbReference type="ARBA" id="ARBA00023242"/>
    </source>
</evidence>
<keyword evidence="8" id="KW-1185">Reference proteome</keyword>
<evidence type="ECO:0000256" key="6">
    <source>
        <dbReference type="SAM" id="MobiDB-lite"/>
    </source>
</evidence>
<keyword evidence="3" id="KW-0963">Cytoplasm</keyword>
<dbReference type="Pfam" id="PF16550">
    <property type="entry name" value="RPN13_C"/>
    <property type="match status" value="1"/>
</dbReference>
<organism evidence="8 9">
    <name type="scientific">Pyricularia grisea</name>
    <name type="common">Crabgrass-specific blast fungus</name>
    <name type="synonym">Magnaporthe grisea</name>
    <dbReference type="NCBI Taxonomy" id="148305"/>
    <lineage>
        <taxon>Eukaryota</taxon>
        <taxon>Fungi</taxon>
        <taxon>Dikarya</taxon>
        <taxon>Ascomycota</taxon>
        <taxon>Pezizomycotina</taxon>
        <taxon>Sordariomycetes</taxon>
        <taxon>Sordariomycetidae</taxon>
        <taxon>Magnaporthales</taxon>
        <taxon>Pyriculariaceae</taxon>
        <taxon>Pyricularia</taxon>
    </lineage>
</organism>
<feature type="domain" description="Pru" evidence="7">
    <location>
        <begin position="1"/>
        <end position="136"/>
    </location>
</feature>
<dbReference type="InterPro" id="IPR038108">
    <property type="entry name" value="RPN13_DEUBAD_sf"/>
</dbReference>
<evidence type="ECO:0000256" key="3">
    <source>
        <dbReference type="ARBA" id="ARBA00022490"/>
    </source>
</evidence>
<gene>
    <name evidence="9" type="ORF">PgNI_04894</name>
</gene>
<dbReference type="InterPro" id="IPR044868">
    <property type="entry name" value="Rpn13/ADRM1_Pru"/>
</dbReference>
<dbReference type="GeneID" id="41959844"/>
<evidence type="ECO:0000256" key="1">
    <source>
        <dbReference type="ARBA" id="ARBA00004123"/>
    </source>
</evidence>
<dbReference type="InterPro" id="IPR032368">
    <property type="entry name" value="RPN13_DEUBAD"/>
</dbReference>
<dbReference type="PANTHER" id="PTHR12225">
    <property type="entry name" value="ADHESION REGULATING MOLECULE 1 110 KDA CELL MEMBRANE GLYCOPROTEIN"/>
    <property type="match status" value="1"/>
</dbReference>
<name>A0A6P8B8W4_PYRGI</name>
<reference evidence="9" key="1">
    <citation type="journal article" date="2019" name="Mol. Biol. Evol.">
        <title>Blast fungal genomes show frequent chromosomal changes, gene gains and losses, and effector gene turnover.</title>
        <authorList>
            <person name="Gomez Luciano L.B."/>
            <person name="Jason Tsai I."/>
            <person name="Chuma I."/>
            <person name="Tosa Y."/>
            <person name="Chen Y.H."/>
            <person name="Li J.Y."/>
            <person name="Li M.Y."/>
            <person name="Jade Lu M.Y."/>
            <person name="Nakayashiki H."/>
            <person name="Li W.H."/>
        </authorList>
    </citation>
    <scope>NUCLEOTIDE SEQUENCE</scope>
    <source>
        <strain evidence="9">NI907</strain>
    </source>
</reference>
<proteinExistence type="predicted"/>
<evidence type="ECO:0000313" key="8">
    <source>
        <dbReference type="Proteomes" id="UP000515153"/>
    </source>
</evidence>
<dbReference type="Pfam" id="PF04683">
    <property type="entry name" value="Rpn13_ADRM1_Pru"/>
    <property type="match status" value="1"/>
</dbReference>
<evidence type="ECO:0000313" key="9">
    <source>
        <dbReference type="RefSeq" id="XP_030983641.1"/>
    </source>
</evidence>